<dbReference type="GO" id="GO:0016747">
    <property type="term" value="F:acyltransferase activity, transferring groups other than amino-acyl groups"/>
    <property type="evidence" value="ECO:0007669"/>
    <property type="project" value="InterPro"/>
</dbReference>
<feature type="domain" description="N-acetyltransferase" evidence="1">
    <location>
        <begin position="3"/>
        <end position="151"/>
    </location>
</feature>
<keyword evidence="3" id="KW-1185">Reference proteome</keyword>
<dbReference type="SUPFAM" id="SSF55729">
    <property type="entry name" value="Acyl-CoA N-acyltransferases (Nat)"/>
    <property type="match status" value="1"/>
</dbReference>
<dbReference type="RefSeq" id="WP_105983714.1">
    <property type="nucleotide sequence ID" value="NZ_MQUC01000003.1"/>
</dbReference>
<name>A0A2S9WXD2_9FLAO</name>
<keyword evidence="2" id="KW-0808">Transferase</keyword>
<dbReference type="OrthoDB" id="2352823at2"/>
<dbReference type="PROSITE" id="PS51186">
    <property type="entry name" value="GNAT"/>
    <property type="match status" value="1"/>
</dbReference>
<dbReference type="Gene3D" id="3.40.630.30">
    <property type="match status" value="1"/>
</dbReference>
<dbReference type="CDD" id="cd04301">
    <property type="entry name" value="NAT_SF"/>
    <property type="match status" value="1"/>
</dbReference>
<dbReference type="InterPro" id="IPR000182">
    <property type="entry name" value="GNAT_dom"/>
</dbReference>
<accession>A0A2S9WXD2</accession>
<comment type="caution">
    <text evidence="2">The sequence shown here is derived from an EMBL/GenBank/DDBJ whole genome shotgun (WGS) entry which is preliminary data.</text>
</comment>
<protein>
    <submittedName>
        <fullName evidence="2">GNAT family N-acetyltransferase</fullName>
    </submittedName>
</protein>
<dbReference type="EMBL" id="MQUC01000003">
    <property type="protein sequence ID" value="PRP68036.1"/>
    <property type="molecule type" value="Genomic_DNA"/>
</dbReference>
<dbReference type="Proteomes" id="UP000239532">
    <property type="component" value="Unassembled WGS sequence"/>
</dbReference>
<proteinExistence type="predicted"/>
<evidence type="ECO:0000313" key="2">
    <source>
        <dbReference type="EMBL" id="PRP68036.1"/>
    </source>
</evidence>
<dbReference type="InterPro" id="IPR016181">
    <property type="entry name" value="Acyl_CoA_acyltransferase"/>
</dbReference>
<gene>
    <name evidence="2" type="ORF">BST86_13520</name>
</gene>
<dbReference type="Pfam" id="PF13673">
    <property type="entry name" value="Acetyltransf_10"/>
    <property type="match status" value="1"/>
</dbReference>
<evidence type="ECO:0000313" key="3">
    <source>
        <dbReference type="Proteomes" id="UP000239532"/>
    </source>
</evidence>
<dbReference type="AlphaFoldDB" id="A0A2S9WXD2"/>
<organism evidence="2 3">
    <name type="scientific">Nonlabens agnitus</name>
    <dbReference type="NCBI Taxonomy" id="870484"/>
    <lineage>
        <taxon>Bacteria</taxon>
        <taxon>Pseudomonadati</taxon>
        <taxon>Bacteroidota</taxon>
        <taxon>Flavobacteriia</taxon>
        <taxon>Flavobacteriales</taxon>
        <taxon>Flavobacteriaceae</taxon>
        <taxon>Nonlabens</taxon>
    </lineage>
</organism>
<reference evidence="2 3" key="1">
    <citation type="submission" date="2016-11" db="EMBL/GenBank/DDBJ databases">
        <title>Trade-off between light-utilization and light-protection in marine flavobacteria.</title>
        <authorList>
            <person name="Kumagai Y."/>
        </authorList>
    </citation>
    <scope>NUCLEOTIDE SEQUENCE [LARGE SCALE GENOMIC DNA]</scope>
    <source>
        <strain evidence="2 3">JCM 17109</strain>
    </source>
</reference>
<evidence type="ECO:0000259" key="1">
    <source>
        <dbReference type="PROSITE" id="PS51186"/>
    </source>
</evidence>
<sequence length="151" mass="16848">MPITIKEITTLETYSVRHAVLRVGRPLEECAMDGDDLSTTFHLGAFDGDLHVGVATFLKSEAVDLPINFPAETTYYQLRGMGVVADHQGKGIGADIVTQGIHRLKELNIDILWFNARIKAVPFYERLGFTSYGEPFEVKNIGTHYKMYAAL</sequence>